<dbReference type="SMART" id="SM00448">
    <property type="entry name" value="REC"/>
    <property type="match status" value="1"/>
</dbReference>
<dbReference type="SMART" id="SM00421">
    <property type="entry name" value="HTH_LUXR"/>
    <property type="match status" value="1"/>
</dbReference>
<dbReference type="InterPro" id="IPR011006">
    <property type="entry name" value="CheY-like_superfamily"/>
</dbReference>
<keyword evidence="1 5" id="KW-0597">Phosphoprotein</keyword>
<proteinExistence type="predicted"/>
<name>A0AAU7DW60_9MICO</name>
<dbReference type="Pfam" id="PF00196">
    <property type="entry name" value="GerE"/>
    <property type="match status" value="1"/>
</dbReference>
<dbReference type="GO" id="GO:0003677">
    <property type="term" value="F:DNA binding"/>
    <property type="evidence" value="ECO:0007669"/>
    <property type="project" value="UniProtKB-KW"/>
</dbReference>
<evidence type="ECO:0000259" key="6">
    <source>
        <dbReference type="PROSITE" id="PS50043"/>
    </source>
</evidence>
<feature type="domain" description="HTH luxR-type" evidence="6">
    <location>
        <begin position="161"/>
        <end position="226"/>
    </location>
</feature>
<dbReference type="Gene3D" id="3.40.50.2300">
    <property type="match status" value="1"/>
</dbReference>
<dbReference type="AlphaFoldDB" id="A0AAU7DW60"/>
<feature type="modified residue" description="4-aspartylphosphate" evidence="5">
    <location>
        <position position="58"/>
    </location>
</feature>
<evidence type="ECO:0000259" key="7">
    <source>
        <dbReference type="PROSITE" id="PS50110"/>
    </source>
</evidence>
<dbReference type="PRINTS" id="PR00038">
    <property type="entry name" value="HTHLUXR"/>
</dbReference>
<dbReference type="PANTHER" id="PTHR43214">
    <property type="entry name" value="TWO-COMPONENT RESPONSE REGULATOR"/>
    <property type="match status" value="1"/>
</dbReference>
<evidence type="ECO:0000256" key="1">
    <source>
        <dbReference type="ARBA" id="ARBA00022553"/>
    </source>
</evidence>
<sequence length="232" mass="25119">MTNAPIRVGIVDDQQLLRAGFKMVIDSQPDLTVVCEAGNGKQAVELLCSADVDVVLMDIRMPELDGLAATNQLTSHWEQTRPQESPKIIILTTFDLDEYALEAIRAGASGFLLKDAPPEEMLSAIRTVHSGDAVIAPSTTKRLLGRLISPLPAEQLEDSPKSAALATLTDRENEVLMLIAKGMSNTEIATELFVAEATVKTHVGRILHKIGARDRVQIVVTAYENGLVRPGE</sequence>
<evidence type="ECO:0000313" key="8">
    <source>
        <dbReference type="EMBL" id="XBH21955.1"/>
    </source>
</evidence>
<dbReference type="SUPFAM" id="SSF52172">
    <property type="entry name" value="CheY-like"/>
    <property type="match status" value="1"/>
</dbReference>
<gene>
    <name evidence="8" type="ORF">V5R04_01630</name>
</gene>
<evidence type="ECO:0000256" key="5">
    <source>
        <dbReference type="PROSITE-ProRule" id="PRU00169"/>
    </source>
</evidence>
<keyword evidence="4" id="KW-0804">Transcription</keyword>
<dbReference type="GO" id="GO:0000160">
    <property type="term" value="P:phosphorelay signal transduction system"/>
    <property type="evidence" value="ECO:0007669"/>
    <property type="project" value="InterPro"/>
</dbReference>
<protein>
    <submittedName>
        <fullName evidence="8">Response regulator transcription factor</fullName>
    </submittedName>
</protein>
<dbReference type="EMBL" id="CP146203">
    <property type="protein sequence ID" value="XBH21955.1"/>
    <property type="molecule type" value="Genomic_DNA"/>
</dbReference>
<reference evidence="8" key="1">
    <citation type="submission" date="2024-02" db="EMBL/GenBank/DDBJ databases">
        <title>Tomenella chthoni gen. nov. sp. nov., a member of the family Jonesiaceae isolated from bat guano.</title>
        <authorList>
            <person name="Miller S.L."/>
            <person name="King J."/>
            <person name="Sankaranarayanan K."/>
            <person name="Lawson P.A."/>
        </authorList>
    </citation>
    <scope>NUCLEOTIDE SEQUENCE</scope>
    <source>
        <strain evidence="8">BS-20</strain>
    </source>
</reference>
<dbReference type="CDD" id="cd17535">
    <property type="entry name" value="REC_NarL-like"/>
    <property type="match status" value="1"/>
</dbReference>
<dbReference type="SUPFAM" id="SSF46894">
    <property type="entry name" value="C-terminal effector domain of the bipartite response regulators"/>
    <property type="match status" value="1"/>
</dbReference>
<dbReference type="InterPro" id="IPR039420">
    <property type="entry name" value="WalR-like"/>
</dbReference>
<dbReference type="PROSITE" id="PS50110">
    <property type="entry name" value="RESPONSE_REGULATORY"/>
    <property type="match status" value="1"/>
</dbReference>
<dbReference type="PANTHER" id="PTHR43214:SF24">
    <property type="entry name" value="TRANSCRIPTIONAL REGULATORY PROTEIN NARL-RELATED"/>
    <property type="match status" value="1"/>
</dbReference>
<evidence type="ECO:0000256" key="2">
    <source>
        <dbReference type="ARBA" id="ARBA00023015"/>
    </source>
</evidence>
<feature type="domain" description="Response regulatory" evidence="7">
    <location>
        <begin position="7"/>
        <end position="129"/>
    </location>
</feature>
<dbReference type="InterPro" id="IPR001789">
    <property type="entry name" value="Sig_transdc_resp-reg_receiver"/>
</dbReference>
<keyword evidence="2" id="KW-0805">Transcription regulation</keyword>
<organism evidence="8">
    <name type="scientific">Jonesiaceae bacterium BS-20</name>
    <dbReference type="NCBI Taxonomy" id="3120821"/>
    <lineage>
        <taxon>Bacteria</taxon>
        <taxon>Bacillati</taxon>
        <taxon>Actinomycetota</taxon>
        <taxon>Actinomycetes</taxon>
        <taxon>Micrococcales</taxon>
        <taxon>Jonesiaceae</taxon>
    </lineage>
</organism>
<dbReference type="CDD" id="cd06170">
    <property type="entry name" value="LuxR_C_like"/>
    <property type="match status" value="1"/>
</dbReference>
<keyword evidence="3" id="KW-0238">DNA-binding</keyword>
<dbReference type="InterPro" id="IPR058245">
    <property type="entry name" value="NreC/VraR/RcsB-like_REC"/>
</dbReference>
<dbReference type="InterPro" id="IPR016032">
    <property type="entry name" value="Sig_transdc_resp-reg_C-effctor"/>
</dbReference>
<dbReference type="InterPro" id="IPR000792">
    <property type="entry name" value="Tscrpt_reg_LuxR_C"/>
</dbReference>
<accession>A0AAU7DW60</accession>
<dbReference type="PROSITE" id="PS50043">
    <property type="entry name" value="HTH_LUXR_2"/>
    <property type="match status" value="1"/>
</dbReference>
<dbReference type="PROSITE" id="PS00622">
    <property type="entry name" value="HTH_LUXR_1"/>
    <property type="match status" value="1"/>
</dbReference>
<evidence type="ECO:0000256" key="4">
    <source>
        <dbReference type="ARBA" id="ARBA00023163"/>
    </source>
</evidence>
<dbReference type="Pfam" id="PF00072">
    <property type="entry name" value="Response_reg"/>
    <property type="match status" value="1"/>
</dbReference>
<evidence type="ECO:0000256" key="3">
    <source>
        <dbReference type="ARBA" id="ARBA00023125"/>
    </source>
</evidence>
<dbReference type="GO" id="GO:0006355">
    <property type="term" value="P:regulation of DNA-templated transcription"/>
    <property type="evidence" value="ECO:0007669"/>
    <property type="project" value="InterPro"/>
</dbReference>